<proteinExistence type="predicted"/>
<dbReference type="PROSITE" id="PS51257">
    <property type="entry name" value="PROKAR_LIPOPROTEIN"/>
    <property type="match status" value="1"/>
</dbReference>
<dbReference type="InterPro" id="IPR005586">
    <property type="entry name" value="ABC_trans_aux"/>
</dbReference>
<feature type="domain" description="ABC-type transport auxiliary lipoprotein component" evidence="2">
    <location>
        <begin position="33"/>
        <end position="182"/>
    </location>
</feature>
<dbReference type="EMBL" id="FOXV01000012">
    <property type="protein sequence ID" value="SFQ59885.1"/>
    <property type="molecule type" value="Genomic_DNA"/>
</dbReference>
<reference evidence="4" key="1">
    <citation type="submission" date="2016-10" db="EMBL/GenBank/DDBJ databases">
        <authorList>
            <person name="Varghese N."/>
            <person name="Submissions S."/>
        </authorList>
    </citation>
    <scope>NUCLEOTIDE SEQUENCE [LARGE SCALE GENOMIC DNA]</scope>
    <source>
        <strain evidence="4">JCM 10271</strain>
    </source>
</reference>
<dbReference type="RefSeq" id="WP_093014170.1">
    <property type="nucleotide sequence ID" value="NZ_FOXV01000012.1"/>
</dbReference>
<evidence type="ECO:0000259" key="2">
    <source>
        <dbReference type="Pfam" id="PF03886"/>
    </source>
</evidence>
<dbReference type="Proteomes" id="UP000243106">
    <property type="component" value="Unassembled WGS sequence"/>
</dbReference>
<dbReference type="STRING" id="93684.SAMN05421853_11252"/>
<evidence type="ECO:0000313" key="4">
    <source>
        <dbReference type="Proteomes" id="UP000243106"/>
    </source>
</evidence>
<name>A0A1I5ZTZ2_9RHOB</name>
<organism evidence="3 4">
    <name type="scientific">Roseivivax halotolerans</name>
    <dbReference type="NCBI Taxonomy" id="93684"/>
    <lineage>
        <taxon>Bacteria</taxon>
        <taxon>Pseudomonadati</taxon>
        <taxon>Pseudomonadota</taxon>
        <taxon>Alphaproteobacteria</taxon>
        <taxon>Rhodobacterales</taxon>
        <taxon>Roseobacteraceae</taxon>
        <taxon>Roseivivax</taxon>
    </lineage>
</organism>
<evidence type="ECO:0000313" key="3">
    <source>
        <dbReference type="EMBL" id="SFQ59885.1"/>
    </source>
</evidence>
<evidence type="ECO:0000256" key="1">
    <source>
        <dbReference type="SAM" id="SignalP"/>
    </source>
</evidence>
<accession>A0A1I5ZTZ2</accession>
<dbReference type="Pfam" id="PF03886">
    <property type="entry name" value="ABC_trans_aux"/>
    <property type="match status" value="1"/>
</dbReference>
<keyword evidence="4" id="KW-1185">Reference proteome</keyword>
<protein>
    <recommendedName>
        <fullName evidence="2">ABC-type transport auxiliary lipoprotein component domain-containing protein</fullName>
    </recommendedName>
</protein>
<feature type="chain" id="PRO_5017369209" description="ABC-type transport auxiliary lipoprotein component domain-containing protein" evidence="1">
    <location>
        <begin position="29"/>
        <end position="186"/>
    </location>
</feature>
<sequence length="186" mass="19348">MTITTTRRFAAIGLALALAACGSETRFASPIAPPEVRVPSSFPSLEVAEVTLPSYAAAEDIYLRGADGAISPAGTLWADLPARAITLQLSRDLATITGVTVAPEPWPFRPFPAARVDVRLEEMLATAEGTFRLAGQYFVAPEAGGRAASGQFAIVEPIGGESAAAIANARGRAVARLAEEIAREGL</sequence>
<gene>
    <name evidence="3" type="ORF">SAMN05421853_11252</name>
</gene>
<feature type="signal peptide" evidence="1">
    <location>
        <begin position="1"/>
        <end position="28"/>
    </location>
</feature>
<dbReference type="AlphaFoldDB" id="A0A1I5ZTZ2"/>
<dbReference type="Gene3D" id="3.40.50.10610">
    <property type="entry name" value="ABC-type transport auxiliary lipoprotein component"/>
    <property type="match status" value="1"/>
</dbReference>
<keyword evidence="1" id="KW-0732">Signal</keyword>
<dbReference type="SUPFAM" id="SSF159594">
    <property type="entry name" value="XCC0632-like"/>
    <property type="match status" value="1"/>
</dbReference>